<comment type="caution">
    <text evidence="3">The sequence shown here is derived from an EMBL/GenBank/DDBJ whole genome shotgun (WGS) entry which is preliminary data.</text>
</comment>
<dbReference type="PROSITE" id="PS50011">
    <property type="entry name" value="PROTEIN_KINASE_DOM"/>
    <property type="match status" value="1"/>
</dbReference>
<dbReference type="SUPFAM" id="SSF56112">
    <property type="entry name" value="Protein kinase-like (PK-like)"/>
    <property type="match status" value="1"/>
</dbReference>
<dbReference type="InterPro" id="IPR050767">
    <property type="entry name" value="Sel1_AlgK"/>
</dbReference>
<evidence type="ECO:0000256" key="1">
    <source>
        <dbReference type="ARBA" id="ARBA00038101"/>
    </source>
</evidence>
<dbReference type="InterPro" id="IPR008271">
    <property type="entry name" value="Ser/Thr_kinase_AS"/>
</dbReference>
<dbReference type="Gene3D" id="3.80.10.10">
    <property type="entry name" value="Ribonuclease Inhibitor"/>
    <property type="match status" value="1"/>
</dbReference>
<dbReference type="EMBL" id="JAPFFF010000034">
    <property type="protein sequence ID" value="KAK8843898.1"/>
    <property type="molecule type" value="Genomic_DNA"/>
</dbReference>
<dbReference type="Pfam" id="PF13306">
    <property type="entry name" value="LRR_5"/>
    <property type="match status" value="1"/>
</dbReference>
<dbReference type="InterPro" id="IPR011990">
    <property type="entry name" value="TPR-like_helical_dom_sf"/>
</dbReference>
<dbReference type="CDD" id="cd00180">
    <property type="entry name" value="PKc"/>
    <property type="match status" value="1"/>
</dbReference>
<dbReference type="Gene3D" id="1.10.510.10">
    <property type="entry name" value="Transferase(Phosphotransferase) domain 1"/>
    <property type="match status" value="1"/>
</dbReference>
<dbReference type="InterPro" id="IPR000719">
    <property type="entry name" value="Prot_kinase_dom"/>
</dbReference>
<dbReference type="Pfam" id="PF00069">
    <property type="entry name" value="Pkinase"/>
    <property type="match status" value="1"/>
</dbReference>
<dbReference type="InterPro" id="IPR011009">
    <property type="entry name" value="Kinase-like_dom_sf"/>
</dbReference>
<evidence type="ECO:0000259" key="2">
    <source>
        <dbReference type="PROSITE" id="PS50011"/>
    </source>
</evidence>
<dbReference type="SMART" id="SM00220">
    <property type="entry name" value="S_TKc"/>
    <property type="match status" value="1"/>
</dbReference>
<dbReference type="InterPro" id="IPR032675">
    <property type="entry name" value="LRR_dom_sf"/>
</dbReference>
<dbReference type="InterPro" id="IPR006597">
    <property type="entry name" value="Sel1-like"/>
</dbReference>
<accession>A0ABR2HBR8</accession>
<dbReference type="SMART" id="SM00671">
    <property type="entry name" value="SEL1"/>
    <property type="match status" value="6"/>
</dbReference>
<dbReference type="PROSITE" id="PS00108">
    <property type="entry name" value="PROTEIN_KINASE_ST"/>
    <property type="match status" value="1"/>
</dbReference>
<dbReference type="Proteomes" id="UP001470230">
    <property type="component" value="Unassembled WGS sequence"/>
</dbReference>
<keyword evidence="4" id="KW-1185">Reference proteome</keyword>
<feature type="domain" description="Protein kinase" evidence="2">
    <location>
        <begin position="290"/>
        <end position="524"/>
    </location>
</feature>
<dbReference type="PANTHER" id="PTHR11102">
    <property type="entry name" value="SEL-1-LIKE PROTEIN"/>
    <property type="match status" value="1"/>
</dbReference>
<dbReference type="Pfam" id="PF08238">
    <property type="entry name" value="Sel1"/>
    <property type="match status" value="6"/>
</dbReference>
<protein>
    <recommendedName>
        <fullName evidence="2">Protein kinase domain-containing protein</fullName>
    </recommendedName>
</protein>
<proteinExistence type="inferred from homology"/>
<evidence type="ECO:0000313" key="4">
    <source>
        <dbReference type="Proteomes" id="UP001470230"/>
    </source>
</evidence>
<gene>
    <name evidence="3" type="ORF">M9Y10_024980</name>
</gene>
<comment type="similarity">
    <text evidence="1">Belongs to the sel-1 family.</text>
</comment>
<dbReference type="InterPro" id="IPR026906">
    <property type="entry name" value="LRR_5"/>
</dbReference>
<name>A0ABR2HBR8_9EUKA</name>
<reference evidence="3 4" key="1">
    <citation type="submission" date="2024-04" db="EMBL/GenBank/DDBJ databases">
        <title>Tritrichomonas musculus Genome.</title>
        <authorList>
            <person name="Alves-Ferreira E."/>
            <person name="Grigg M."/>
            <person name="Lorenzi H."/>
            <person name="Galac M."/>
        </authorList>
    </citation>
    <scope>NUCLEOTIDE SEQUENCE [LARGE SCALE GENOMIC DNA]</scope>
    <source>
        <strain evidence="3 4">EAF2021</strain>
    </source>
</reference>
<dbReference type="Gene3D" id="1.25.40.10">
    <property type="entry name" value="Tetratricopeptide repeat domain"/>
    <property type="match status" value="2"/>
</dbReference>
<dbReference type="PANTHER" id="PTHR11102:SF160">
    <property type="entry name" value="ERAD-ASSOCIATED E3 UBIQUITIN-PROTEIN LIGASE COMPONENT HRD3"/>
    <property type="match status" value="1"/>
</dbReference>
<dbReference type="SUPFAM" id="SSF81901">
    <property type="entry name" value="HCP-like"/>
    <property type="match status" value="1"/>
</dbReference>
<evidence type="ECO:0000313" key="3">
    <source>
        <dbReference type="EMBL" id="KAK8843898.1"/>
    </source>
</evidence>
<organism evidence="3 4">
    <name type="scientific">Tritrichomonas musculus</name>
    <dbReference type="NCBI Taxonomy" id="1915356"/>
    <lineage>
        <taxon>Eukaryota</taxon>
        <taxon>Metamonada</taxon>
        <taxon>Parabasalia</taxon>
        <taxon>Tritrichomonadida</taxon>
        <taxon>Tritrichomonadidae</taxon>
        <taxon>Tritrichomonas</taxon>
    </lineage>
</organism>
<sequence>MEKTGENGKISLTQISIPSSVSSFGDGAFYGYSLLKQITFENPSSVTLIRIYYFATCSSLTQISIPPSKISITINHYQNIYENILFLNSFVNYLYGIKLTDEYLDKIYKNFKIFSISKFEDTTLINNIKNDTKIIIIDIMEYKNEEYIVICFEKVITLISKSNFHFLQKFFTNHHDSNMITISEEIHEIINLNKYGIVNEKESKEMKETYDYILRNERSRFLLYFMIQYPSDEDMIEIWKELRLIILCFIIKRSYLKINQNRFHHFNEIENENKEIKEINEIKEITLNKHDYIKIKHLGLETSIVELIYHIEFEELFAMKIFNGNENSRLIEREKRNYKILDHPLIPKCYYIGTVNREEFILIEYIKGKSLDKIKELNLKYEDKILIIYEMMNIIKYLHTNKFIYRDLKPNNFVIDENKNLILIDFDRMLIKDEEQYTKDFCSVYYDPRVGEEEIYSYEVDIYSLGLIIYFIIMEKNPPREIYSTNIFDEFGLKYHYISNICSKCICKEICSRPSINEILHIFLKYYSSSIHYLTSKNNIEEGNNTIVHNSFQNYMNDEEQLFQIIQDLEKIKFKNNISKEEEKMILLFLFGANQNDPKAQFNLGLFNLGDIYYGGKYVQRDITKAIHYFSLAANQNNPDAQFSLGFIYYKGEYVKRDINKAIHYFTLAANQNDPAAQFCLGFIYYFSKYVQKDITKGIHYLSLAANKNYLYAQFILGNIYFNNQDVNRAILYFYLSAEKGFTESNFFMGIFYSQGIIIERNIEKAIHYYFNGSNHGDQYSKNNLGIIFKYHEYKRNPIEYFEEAIRQKNDSVSMYNLGHIYFYGEKVDKNLDKSIELLIKSSTRNFEPSKILLILVLINKLRVKNITKETIKKEITKYTNESDQLTKEIYNIYLYNNMNIETIYNYLYELYKKIDFTYDIDYHPIESTYFFEKRERELEQKSKKNKNIQQINKHFYEGFGSDLL</sequence>